<sequence>MAHQLGVQPSLDTVREVLAAAVNSPNPPNLVPVFSSISAEFLTPSSIYLKISAKSQSKLSFLFESAATTETIGRYSFVGADPRKVIKTGPGHGEEADPLPNLEKELAKSRVATVPSIQLPPMTGGAVGYVGYDCVKYFEPKTRRDDVKDILGVPESLFMLFDTVVALDHFAQVVKVITYVKVPDSLDDLEQAYEEAKAILKRYVTILKDKEVPMPEQGPIKLGNEYKSNIGQEGYEGHVKELKKHISVGDIIQAVPSQRFARPTSLHPFNIYRNLRNVNPSPYLFFVDCEDFQIVGASPELLVKEEQGRIITHPIAGTVKRGKTLQEDTALAEELSNSLKDRAEHVMLVDLARNDVNRVCDPLSTRVDKLMVVQKFSHVQHLVSEVSGVLRPGKTRFDAFRSIFPAGTVSGAPKVRAMELIAELEKEKRGVYAGAVGYFGYGSVDGEKQIEGAMDTCIALRTMLVKEGIAYLQAGGGIVFDSDPYDEWMETINKLGANTHCITSAEEKHLAEQNESEADANQSQLCTTAPHEAGDARFGGQLRYAQGLAHDRSHHARGLVRRNDYQAIAVHSRSRHDADVTLIGAP</sequence>
<name>A0ACC2I8E8_9PLEO</name>
<protein>
    <submittedName>
        <fullName evidence="1">Uncharacterized protein</fullName>
    </submittedName>
</protein>
<comment type="caution">
    <text evidence="1">The sequence shown here is derived from an EMBL/GenBank/DDBJ whole genome shotgun (WGS) entry which is preliminary data.</text>
</comment>
<evidence type="ECO:0000313" key="2">
    <source>
        <dbReference type="Proteomes" id="UP001153331"/>
    </source>
</evidence>
<keyword evidence="2" id="KW-1185">Reference proteome</keyword>
<organism evidence="1 2">
    <name type="scientific">Boeremia exigua</name>
    <dbReference type="NCBI Taxonomy" id="749465"/>
    <lineage>
        <taxon>Eukaryota</taxon>
        <taxon>Fungi</taxon>
        <taxon>Dikarya</taxon>
        <taxon>Ascomycota</taxon>
        <taxon>Pezizomycotina</taxon>
        <taxon>Dothideomycetes</taxon>
        <taxon>Pleosporomycetidae</taxon>
        <taxon>Pleosporales</taxon>
        <taxon>Pleosporineae</taxon>
        <taxon>Didymellaceae</taxon>
        <taxon>Boeremia</taxon>
    </lineage>
</organism>
<gene>
    <name evidence="1" type="ORF">OPT61_g5994</name>
</gene>
<evidence type="ECO:0000313" key="1">
    <source>
        <dbReference type="EMBL" id="KAJ8111411.1"/>
    </source>
</evidence>
<reference evidence="1" key="1">
    <citation type="submission" date="2022-11" db="EMBL/GenBank/DDBJ databases">
        <title>Genome Sequence of Boeremia exigua.</title>
        <authorList>
            <person name="Buettner E."/>
        </authorList>
    </citation>
    <scope>NUCLEOTIDE SEQUENCE</scope>
    <source>
        <strain evidence="1">CU02</strain>
    </source>
</reference>
<dbReference type="Proteomes" id="UP001153331">
    <property type="component" value="Unassembled WGS sequence"/>
</dbReference>
<dbReference type="EMBL" id="JAPHNI010000408">
    <property type="protein sequence ID" value="KAJ8111411.1"/>
    <property type="molecule type" value="Genomic_DNA"/>
</dbReference>
<proteinExistence type="predicted"/>
<accession>A0ACC2I8E8</accession>